<dbReference type="Gene3D" id="3.30.70.1880">
    <property type="entry name" value="Protein of unknown function DUF881"/>
    <property type="match status" value="1"/>
</dbReference>
<dbReference type="GO" id="GO:0005886">
    <property type="term" value="C:plasma membrane"/>
    <property type="evidence" value="ECO:0007669"/>
    <property type="project" value="TreeGrafter"/>
</dbReference>
<dbReference type="Proteomes" id="UP001185863">
    <property type="component" value="Unassembled WGS sequence"/>
</dbReference>
<feature type="transmembrane region" description="Helical" evidence="2">
    <location>
        <begin position="50"/>
        <end position="67"/>
    </location>
</feature>
<evidence type="ECO:0000313" key="4">
    <source>
        <dbReference type="Proteomes" id="UP001185863"/>
    </source>
</evidence>
<gene>
    <name evidence="3" type="ORF">R4315_15905</name>
</gene>
<reference evidence="3" key="1">
    <citation type="submission" date="2023-10" db="EMBL/GenBank/DDBJ databases">
        <title>Development of a sustainable strategy for remediation of hydrocarbon-contaminated territories based on the waste exchange concept.</title>
        <authorList>
            <person name="Krivoruchko A."/>
        </authorList>
    </citation>
    <scope>NUCLEOTIDE SEQUENCE</scope>
    <source>
        <strain evidence="3">IEGM 68</strain>
    </source>
</reference>
<dbReference type="EMBL" id="JAWLUP010000037">
    <property type="protein sequence ID" value="MDV7266015.1"/>
    <property type="molecule type" value="Genomic_DNA"/>
</dbReference>
<organism evidence="3 4">
    <name type="scientific">Rhodococcus oxybenzonivorans</name>
    <dbReference type="NCBI Taxonomy" id="1990687"/>
    <lineage>
        <taxon>Bacteria</taxon>
        <taxon>Bacillati</taxon>
        <taxon>Actinomycetota</taxon>
        <taxon>Actinomycetes</taxon>
        <taxon>Mycobacteriales</taxon>
        <taxon>Nocardiaceae</taxon>
        <taxon>Rhodococcus</taxon>
    </lineage>
</organism>
<keyword evidence="2" id="KW-0812">Transmembrane</keyword>
<evidence type="ECO:0000313" key="3">
    <source>
        <dbReference type="EMBL" id="MDV7266015.1"/>
    </source>
</evidence>
<comment type="caution">
    <text evidence="3">The sequence shown here is derived from an EMBL/GenBank/DDBJ whole genome shotgun (WGS) entry which is preliminary data.</text>
</comment>
<protein>
    <submittedName>
        <fullName evidence="3">DUF881 domain-containing protein</fullName>
    </submittedName>
</protein>
<dbReference type="RefSeq" id="WP_213572309.1">
    <property type="nucleotide sequence ID" value="NZ_JAWLUP010000037.1"/>
</dbReference>
<proteinExistence type="inferred from homology"/>
<dbReference type="Pfam" id="PF05949">
    <property type="entry name" value="DUF881"/>
    <property type="match status" value="1"/>
</dbReference>
<dbReference type="PANTHER" id="PTHR37313">
    <property type="entry name" value="UPF0749 PROTEIN RV1825"/>
    <property type="match status" value="1"/>
</dbReference>
<accession>A0AAE5A6I7</accession>
<sequence length="287" mass="30286">MKRIDAGVRRNPVPSLLRSLMNDHLDPGYEGAAEDREHGHARQTRWGNRVWISLGALLIGLVLAVAYRQATERLPGTEQVRAELLGKVHDAEARVGSLEDTRDGLSVRTDDARAAALAGDARGSAVLAELRALEGDAAVEAVRGPGLTVTLTDPAARPNLSDSSQRSVGGKAVVLDRDLQSVVNSLWASGAEAVAVGDVRIGPTVTIRQAGGAMLVDNQPVFSPYVVSAIGPQRPMQTGFVVSDAYLRMSSIAQLYGIGFSVAEADELDLPAAPAREVRSAQVAGTR</sequence>
<dbReference type="InterPro" id="IPR010273">
    <property type="entry name" value="DUF881"/>
</dbReference>
<dbReference type="AlphaFoldDB" id="A0AAE5A6I7"/>
<dbReference type="PANTHER" id="PTHR37313:SF1">
    <property type="entry name" value="UPF0749 PROTEIN RV1823"/>
    <property type="match status" value="1"/>
</dbReference>
<keyword evidence="2" id="KW-0472">Membrane</keyword>
<evidence type="ECO:0000256" key="2">
    <source>
        <dbReference type="SAM" id="Phobius"/>
    </source>
</evidence>
<keyword evidence="2" id="KW-1133">Transmembrane helix</keyword>
<comment type="similarity">
    <text evidence="1">Belongs to the UPF0749 family.</text>
</comment>
<name>A0AAE5A6I7_9NOCA</name>
<evidence type="ECO:0000256" key="1">
    <source>
        <dbReference type="ARBA" id="ARBA00009108"/>
    </source>
</evidence>